<feature type="domain" description="C2H2-type" evidence="2">
    <location>
        <begin position="215"/>
        <end position="243"/>
    </location>
</feature>
<feature type="region of interest" description="Disordered" evidence="1">
    <location>
        <begin position="1"/>
        <end position="34"/>
    </location>
</feature>
<dbReference type="InterPro" id="IPR013087">
    <property type="entry name" value="Znf_C2H2_type"/>
</dbReference>
<proteinExistence type="predicted"/>
<dbReference type="AlphaFoldDB" id="A0A9W8UFL1"/>
<evidence type="ECO:0000313" key="4">
    <source>
        <dbReference type="Proteomes" id="UP001152130"/>
    </source>
</evidence>
<reference evidence="3" key="1">
    <citation type="submission" date="2022-10" db="EMBL/GenBank/DDBJ databases">
        <title>Fusarium specimens isolated from Avocado Roots.</title>
        <authorList>
            <person name="Stajich J."/>
            <person name="Roper C."/>
            <person name="Heimlech-Rivalta G."/>
        </authorList>
    </citation>
    <scope>NUCLEOTIDE SEQUENCE</scope>
    <source>
        <strain evidence="3">CF00143</strain>
    </source>
</reference>
<evidence type="ECO:0000313" key="3">
    <source>
        <dbReference type="EMBL" id="KAJ4022607.1"/>
    </source>
</evidence>
<dbReference type="OrthoDB" id="2687452at2759"/>
<comment type="caution">
    <text evidence="3">The sequence shown here is derived from an EMBL/GenBank/DDBJ whole genome shotgun (WGS) entry which is preliminary data.</text>
</comment>
<gene>
    <name evidence="3" type="ORF">NW766_001649</name>
</gene>
<evidence type="ECO:0000259" key="2">
    <source>
        <dbReference type="SMART" id="SM00355"/>
    </source>
</evidence>
<dbReference type="Gene3D" id="3.30.160.60">
    <property type="entry name" value="Classic Zinc Finger"/>
    <property type="match status" value="1"/>
</dbReference>
<feature type="compositionally biased region" description="Basic and acidic residues" evidence="1">
    <location>
        <begin position="1"/>
        <end position="31"/>
    </location>
</feature>
<accession>A0A9W8UFL1</accession>
<dbReference type="Proteomes" id="UP001152130">
    <property type="component" value="Unassembled WGS sequence"/>
</dbReference>
<feature type="domain" description="C2H2-type" evidence="2">
    <location>
        <begin position="181"/>
        <end position="207"/>
    </location>
</feature>
<organism evidence="3 4">
    <name type="scientific">Fusarium irregulare</name>
    <dbReference type="NCBI Taxonomy" id="2494466"/>
    <lineage>
        <taxon>Eukaryota</taxon>
        <taxon>Fungi</taxon>
        <taxon>Dikarya</taxon>
        <taxon>Ascomycota</taxon>
        <taxon>Pezizomycotina</taxon>
        <taxon>Sordariomycetes</taxon>
        <taxon>Hypocreomycetidae</taxon>
        <taxon>Hypocreales</taxon>
        <taxon>Nectriaceae</taxon>
        <taxon>Fusarium</taxon>
        <taxon>Fusarium incarnatum-equiseti species complex</taxon>
    </lineage>
</organism>
<name>A0A9W8UFL1_9HYPO</name>
<keyword evidence="4" id="KW-1185">Reference proteome</keyword>
<evidence type="ECO:0000256" key="1">
    <source>
        <dbReference type="SAM" id="MobiDB-lite"/>
    </source>
</evidence>
<dbReference type="SMART" id="SM00355">
    <property type="entry name" value="ZnF_C2H2"/>
    <property type="match status" value="2"/>
</dbReference>
<dbReference type="EMBL" id="JAPDHF010000002">
    <property type="protein sequence ID" value="KAJ4022607.1"/>
    <property type="molecule type" value="Genomic_DNA"/>
</dbReference>
<protein>
    <recommendedName>
        <fullName evidence="2">C2H2-type domain-containing protein</fullName>
    </recommendedName>
</protein>
<sequence length="298" mass="34274">MHRLSLEEERRDDETRRLARREEKKKAKDVPEQAFEPVISKEYYGVPQSWEEDNLPETASSTKTQMKGKAQAEGEWYSYTWPQRESATDEETFTSYCLHTMPSTSQSTMDDPGYNVPDPLKYQSYPMPNGLQSTWYNPPSYVEPAASQPSTEDADYYFSASQQTCPGGCSTAERSGDGMTVSCPHPGCTSRPFKRTADLQRHYIRTHSNEPAIVYPCDYHDCFREGEPFRRRDHLRDHLRQYHGEDIKRSGASSAMRSSKITWWRCTRCLARVSVSQHGFKCPRCETVYSVNDAEAHS</sequence>